<dbReference type="Proteomes" id="UP000092382">
    <property type="component" value="Unassembled WGS sequence"/>
</dbReference>
<evidence type="ECO:0008006" key="3">
    <source>
        <dbReference type="Google" id="ProtNLM"/>
    </source>
</evidence>
<comment type="caution">
    <text evidence="1">The sequence shown here is derived from an EMBL/GenBank/DDBJ whole genome shotgun (WGS) entry which is preliminary data.</text>
</comment>
<dbReference type="AlphaFoldDB" id="A0A1B7VUX4"/>
<dbReference type="Pfam" id="PF14384">
    <property type="entry name" value="BrnA_antitoxin"/>
    <property type="match status" value="1"/>
</dbReference>
<gene>
    <name evidence="1" type="ORF">AN481_13805</name>
</gene>
<name>A0A1B7VUX4_APHFL</name>
<sequence length="92" mass="10611">MNEKNLNNISRTNWQALDSMSDENIDYSDIPPLTDEFFEKATLQIPAAQAKNVIQLEPDIIAWFKTQNKDYQTAINQLLRRHIESSSNQKSA</sequence>
<dbReference type="PATRIC" id="fig|1710894.3.peg.819"/>
<dbReference type="EMBL" id="LJOY01000047">
    <property type="protein sequence ID" value="OBQ24747.1"/>
    <property type="molecule type" value="Genomic_DNA"/>
</dbReference>
<accession>A0A1B7VUX4</accession>
<dbReference type="InterPro" id="IPR025528">
    <property type="entry name" value="BrnA_antitoxin"/>
</dbReference>
<evidence type="ECO:0000313" key="2">
    <source>
        <dbReference type="Proteomes" id="UP000092382"/>
    </source>
</evidence>
<evidence type="ECO:0000313" key="1">
    <source>
        <dbReference type="EMBL" id="OBQ24747.1"/>
    </source>
</evidence>
<protein>
    <recommendedName>
        <fullName evidence="3">3-oxoacyl-ACP synthase</fullName>
    </recommendedName>
</protein>
<reference evidence="1 2" key="1">
    <citation type="submission" date="2015-09" db="EMBL/GenBank/DDBJ databases">
        <title>Whole genome shotgun sequence assembly of Aphanizomenon flos-aquae UKL13.</title>
        <authorList>
            <person name="Driscoll C."/>
        </authorList>
    </citation>
    <scope>NUCLEOTIDE SEQUENCE [LARGE SCALE GENOMIC DNA]</scope>
    <source>
        <strain evidence="1">MDT13</strain>
    </source>
</reference>
<organism evidence="1 2">
    <name type="scientific">Aphanizomenon flos-aquae LD13</name>
    <dbReference type="NCBI Taxonomy" id="1710894"/>
    <lineage>
        <taxon>Bacteria</taxon>
        <taxon>Bacillati</taxon>
        <taxon>Cyanobacteriota</taxon>
        <taxon>Cyanophyceae</taxon>
        <taxon>Nostocales</taxon>
        <taxon>Aphanizomenonaceae</taxon>
        <taxon>Aphanizomenon</taxon>
    </lineage>
</organism>
<proteinExistence type="predicted"/>
<dbReference type="STRING" id="1803587.GCA_001593825_02829"/>